<dbReference type="PROSITE" id="PS51635">
    <property type="entry name" value="PNPLA"/>
    <property type="match status" value="1"/>
</dbReference>
<keyword evidence="1" id="KW-0378">Hydrolase</keyword>
<dbReference type="AlphaFoldDB" id="U4L0S7"/>
<name>U4L0S7_PYROM</name>
<dbReference type="OrthoDB" id="1658288at2759"/>
<dbReference type="GO" id="GO:0019369">
    <property type="term" value="P:arachidonate metabolic process"/>
    <property type="evidence" value="ECO:0007669"/>
    <property type="project" value="TreeGrafter"/>
</dbReference>
<dbReference type="PANTHER" id="PTHR24185">
    <property type="entry name" value="CALCIUM-INDEPENDENT PHOSPHOLIPASE A2-GAMMA"/>
    <property type="match status" value="1"/>
</dbReference>
<dbReference type="Pfam" id="PF01734">
    <property type="entry name" value="Patatin"/>
    <property type="match status" value="1"/>
</dbReference>
<dbReference type="InterPro" id="IPR016035">
    <property type="entry name" value="Acyl_Trfase/lysoPLipase"/>
</dbReference>
<evidence type="ECO:0000256" key="3">
    <source>
        <dbReference type="ARBA" id="ARBA00023098"/>
    </source>
</evidence>
<evidence type="ECO:0000259" key="5">
    <source>
        <dbReference type="PROSITE" id="PS51635"/>
    </source>
</evidence>
<dbReference type="GO" id="GO:0016042">
    <property type="term" value="P:lipid catabolic process"/>
    <property type="evidence" value="ECO:0007669"/>
    <property type="project" value="UniProtKB-KW"/>
</dbReference>
<keyword evidence="3" id="KW-0443">Lipid metabolism</keyword>
<dbReference type="GO" id="GO:0047499">
    <property type="term" value="F:calcium-independent phospholipase A2 activity"/>
    <property type="evidence" value="ECO:0007669"/>
    <property type="project" value="TreeGrafter"/>
</dbReference>
<organism evidence="6 7">
    <name type="scientific">Pyronema omphalodes (strain CBS 100304)</name>
    <name type="common">Pyronema confluens</name>
    <dbReference type="NCBI Taxonomy" id="1076935"/>
    <lineage>
        <taxon>Eukaryota</taxon>
        <taxon>Fungi</taxon>
        <taxon>Dikarya</taxon>
        <taxon>Ascomycota</taxon>
        <taxon>Pezizomycotina</taxon>
        <taxon>Pezizomycetes</taxon>
        <taxon>Pezizales</taxon>
        <taxon>Pyronemataceae</taxon>
        <taxon>Pyronema</taxon>
    </lineage>
</organism>
<dbReference type="GO" id="GO:0016020">
    <property type="term" value="C:membrane"/>
    <property type="evidence" value="ECO:0007669"/>
    <property type="project" value="TreeGrafter"/>
</dbReference>
<dbReference type="GO" id="GO:0046486">
    <property type="term" value="P:glycerolipid metabolic process"/>
    <property type="evidence" value="ECO:0007669"/>
    <property type="project" value="UniProtKB-ARBA"/>
</dbReference>
<proteinExistence type="predicted"/>
<keyword evidence="7" id="KW-1185">Reference proteome</keyword>
<dbReference type="EMBL" id="HF935378">
    <property type="protein sequence ID" value="CCX07823.1"/>
    <property type="molecule type" value="Genomic_DNA"/>
</dbReference>
<dbReference type="Proteomes" id="UP000018144">
    <property type="component" value="Unassembled WGS sequence"/>
</dbReference>
<accession>U4L0S7</accession>
<gene>
    <name evidence="6" type="ORF">PCON_07412</name>
</gene>
<reference evidence="6 7" key="1">
    <citation type="journal article" date="2013" name="PLoS Genet.">
        <title>The genome and development-dependent transcriptomes of Pyronema confluens: a window into fungal evolution.</title>
        <authorList>
            <person name="Traeger S."/>
            <person name="Altegoer F."/>
            <person name="Freitag M."/>
            <person name="Gabaldon T."/>
            <person name="Kempken F."/>
            <person name="Kumar A."/>
            <person name="Marcet-Houben M."/>
            <person name="Poggeler S."/>
            <person name="Stajich J.E."/>
            <person name="Nowrousian M."/>
        </authorList>
    </citation>
    <scope>NUCLEOTIDE SEQUENCE [LARGE SCALE GENOMIC DNA]</scope>
    <source>
        <strain evidence="7">CBS 100304</strain>
        <tissue evidence="6">Vegetative mycelium</tissue>
    </source>
</reference>
<sequence>MSTMVTHGLAGLDHTNPLHQLLLSLDQSHCRTVVVAVEIGTVDNRPFLFRSYDHEDPNTTSPTVRNPGRAYNTKIYKVCRATTAAPGYFPSININGATYIDAAFGYNNPSKLAYREVEQMHPTTDGTSPIALLVNIGTGRGTQTGARQPSGSHGTIQRCLSILRSAVRYITNVHDVEEDMRHMAEEHTEGYLQKPEVSQAINEDARTLVRFKGARRNQLAANPTQST</sequence>
<keyword evidence="2" id="KW-0442">Lipid degradation</keyword>
<dbReference type="InterPro" id="IPR002641">
    <property type="entry name" value="PNPLA_dom"/>
</dbReference>
<protein>
    <submittedName>
        <fullName evidence="6">Similar to Calcium-independent phospholipase A2-gamma acc. no. Q8K1N1</fullName>
    </submittedName>
</protein>
<evidence type="ECO:0000313" key="7">
    <source>
        <dbReference type="Proteomes" id="UP000018144"/>
    </source>
</evidence>
<comment type="caution">
    <text evidence="4">Lacks conserved residue(s) required for the propagation of feature annotation.</text>
</comment>
<evidence type="ECO:0000256" key="2">
    <source>
        <dbReference type="ARBA" id="ARBA00022963"/>
    </source>
</evidence>
<evidence type="ECO:0000313" key="6">
    <source>
        <dbReference type="EMBL" id="CCX07823.1"/>
    </source>
</evidence>
<dbReference type="eggNOG" id="ENOG502SH00">
    <property type="taxonomic scope" value="Eukaryota"/>
</dbReference>
<evidence type="ECO:0000256" key="1">
    <source>
        <dbReference type="ARBA" id="ARBA00022801"/>
    </source>
</evidence>
<dbReference type="PANTHER" id="PTHR24185:SF1">
    <property type="entry name" value="CALCIUM-INDEPENDENT PHOSPHOLIPASE A2-GAMMA"/>
    <property type="match status" value="1"/>
</dbReference>
<dbReference type="SUPFAM" id="SSF52151">
    <property type="entry name" value="FabD/lysophospholipase-like"/>
    <property type="match status" value="1"/>
</dbReference>
<evidence type="ECO:0000256" key="4">
    <source>
        <dbReference type="PROSITE-ProRule" id="PRU01161"/>
    </source>
</evidence>
<dbReference type="Gene3D" id="3.40.1090.10">
    <property type="entry name" value="Cytosolic phospholipase A2 catalytic domain"/>
    <property type="match status" value="1"/>
</dbReference>
<feature type="domain" description="PNPLA" evidence="5">
    <location>
        <begin position="1"/>
        <end position="114"/>
    </location>
</feature>